<feature type="transmembrane region" description="Helical" evidence="7">
    <location>
        <begin position="91"/>
        <end position="111"/>
    </location>
</feature>
<evidence type="ECO:0000256" key="6">
    <source>
        <dbReference type="ARBA" id="ARBA00023136"/>
    </source>
</evidence>
<dbReference type="Proteomes" id="UP000623269">
    <property type="component" value="Unassembled WGS sequence"/>
</dbReference>
<keyword evidence="2 7" id="KW-0813">Transport</keyword>
<evidence type="ECO:0000256" key="1">
    <source>
        <dbReference type="ARBA" id="ARBA00004651"/>
    </source>
</evidence>
<feature type="transmembrane region" description="Helical" evidence="7">
    <location>
        <begin position="30"/>
        <end position="54"/>
    </location>
</feature>
<comment type="caution">
    <text evidence="9">The sequence shown here is derived from an EMBL/GenBank/DDBJ whole genome shotgun (WGS) entry which is preliminary data.</text>
</comment>
<feature type="transmembrane region" description="Helical" evidence="7">
    <location>
        <begin position="282"/>
        <end position="299"/>
    </location>
</feature>
<evidence type="ECO:0000256" key="4">
    <source>
        <dbReference type="ARBA" id="ARBA00022692"/>
    </source>
</evidence>
<organism evidence="9 10">
    <name type="scientific">Mobilitalea sibirica</name>
    <dbReference type="NCBI Taxonomy" id="1462919"/>
    <lineage>
        <taxon>Bacteria</taxon>
        <taxon>Bacillati</taxon>
        <taxon>Bacillota</taxon>
        <taxon>Clostridia</taxon>
        <taxon>Lachnospirales</taxon>
        <taxon>Lachnospiraceae</taxon>
        <taxon>Mobilitalea</taxon>
    </lineage>
</organism>
<gene>
    <name evidence="9" type="ORF">I5677_09550</name>
</gene>
<name>A0A8J7HDS9_9FIRM</name>
<keyword evidence="4 7" id="KW-0812">Transmembrane</keyword>
<dbReference type="InterPro" id="IPR000515">
    <property type="entry name" value="MetI-like"/>
</dbReference>
<dbReference type="PROSITE" id="PS50928">
    <property type="entry name" value="ABC_TM1"/>
    <property type="match status" value="1"/>
</dbReference>
<keyword evidence="5 7" id="KW-1133">Transmembrane helix</keyword>
<dbReference type="SUPFAM" id="SSF161098">
    <property type="entry name" value="MetI-like"/>
    <property type="match status" value="1"/>
</dbReference>
<keyword evidence="6 7" id="KW-0472">Membrane</keyword>
<dbReference type="AlphaFoldDB" id="A0A8J7HDS9"/>
<feature type="transmembrane region" description="Helical" evidence="7">
    <location>
        <begin position="123"/>
        <end position="144"/>
    </location>
</feature>
<dbReference type="RefSeq" id="WP_197661360.1">
    <property type="nucleotide sequence ID" value="NZ_JAEAGR010000009.1"/>
</dbReference>
<dbReference type="InterPro" id="IPR035906">
    <property type="entry name" value="MetI-like_sf"/>
</dbReference>
<proteinExistence type="inferred from homology"/>
<evidence type="ECO:0000256" key="2">
    <source>
        <dbReference type="ARBA" id="ARBA00022448"/>
    </source>
</evidence>
<evidence type="ECO:0000313" key="10">
    <source>
        <dbReference type="Proteomes" id="UP000623269"/>
    </source>
</evidence>
<dbReference type="Pfam" id="PF00528">
    <property type="entry name" value="BPD_transp_1"/>
    <property type="match status" value="1"/>
</dbReference>
<evidence type="ECO:0000313" key="9">
    <source>
        <dbReference type="EMBL" id="MBH1941134.1"/>
    </source>
</evidence>
<comment type="similarity">
    <text evidence="7">Belongs to the binding-protein-dependent transport system permease family.</text>
</comment>
<dbReference type="GO" id="GO:0005886">
    <property type="term" value="C:plasma membrane"/>
    <property type="evidence" value="ECO:0007669"/>
    <property type="project" value="UniProtKB-SubCell"/>
</dbReference>
<keyword evidence="10" id="KW-1185">Reference proteome</keyword>
<evidence type="ECO:0000259" key="8">
    <source>
        <dbReference type="PROSITE" id="PS50928"/>
    </source>
</evidence>
<evidence type="ECO:0000256" key="7">
    <source>
        <dbReference type="RuleBase" id="RU363032"/>
    </source>
</evidence>
<feature type="transmembrane region" description="Helical" evidence="7">
    <location>
        <begin position="150"/>
        <end position="169"/>
    </location>
</feature>
<accession>A0A8J7HDS9</accession>
<feature type="domain" description="ABC transmembrane type-1" evidence="8">
    <location>
        <begin position="87"/>
        <end position="303"/>
    </location>
</feature>
<reference evidence="9" key="1">
    <citation type="submission" date="2020-12" db="EMBL/GenBank/DDBJ databases">
        <title>M. sibirica DSM 26468T genome.</title>
        <authorList>
            <person name="Thieme N."/>
            <person name="Rettenmaier R."/>
            <person name="Zverlov V."/>
            <person name="Liebl W."/>
        </authorList>
    </citation>
    <scope>NUCLEOTIDE SEQUENCE</scope>
    <source>
        <strain evidence="9">DSM 26468</strain>
    </source>
</reference>
<comment type="subcellular location">
    <subcellularLocation>
        <location evidence="1 7">Cell membrane</location>
        <topology evidence="1 7">Multi-pass membrane protein</topology>
    </subcellularLocation>
</comment>
<protein>
    <submittedName>
        <fullName evidence="9">Sugar ABC transporter permease</fullName>
    </submittedName>
</protein>
<evidence type="ECO:0000256" key="5">
    <source>
        <dbReference type="ARBA" id="ARBA00022989"/>
    </source>
</evidence>
<feature type="transmembrane region" description="Helical" evidence="7">
    <location>
        <begin position="176"/>
        <end position="197"/>
    </location>
</feature>
<dbReference type="GO" id="GO:0055085">
    <property type="term" value="P:transmembrane transport"/>
    <property type="evidence" value="ECO:0007669"/>
    <property type="project" value="InterPro"/>
</dbReference>
<dbReference type="CDD" id="cd06261">
    <property type="entry name" value="TM_PBP2"/>
    <property type="match status" value="1"/>
</dbReference>
<dbReference type="PANTHER" id="PTHR43005:SF1">
    <property type="entry name" value="SPERMIDINE_PUTRESCINE TRANSPORT SYSTEM PERMEASE PROTEIN"/>
    <property type="match status" value="1"/>
</dbReference>
<dbReference type="Gene3D" id="1.10.3720.10">
    <property type="entry name" value="MetI-like"/>
    <property type="match status" value="1"/>
</dbReference>
<sequence length="312" mass="35379">MSSNFDKWKEKKKREAAYTLKSMWKSRVQYAFLAPFAILFIVFYIAPVIISIFFSFTYYNILEPAKFIGLTNYTKLILADDIFLISVQNTFLLAVITGPLGYIMAFLFAWLIHETPKLLRSILVLIFYAPSIAFNMYMIFGTFFSSDAYGWANALLIDWGFINAPILWLTDPKYMMTVIIIVALWMSLGSGFLSFIAGLQTVGVDQYEAGYVDGIKNRWQELWFITLPNMKPMLLFGAVMAIMQSFSFGEVANMLCGNPSTDYKASTVVTHLMDYGSFRFDMGYASAIATILFLAMIFTKKGVNAMLDKVGT</sequence>
<keyword evidence="3" id="KW-1003">Cell membrane</keyword>
<dbReference type="EMBL" id="JAEAGR010000009">
    <property type="protein sequence ID" value="MBH1941134.1"/>
    <property type="molecule type" value="Genomic_DNA"/>
</dbReference>
<dbReference type="PANTHER" id="PTHR43005">
    <property type="entry name" value="BLR7065 PROTEIN"/>
    <property type="match status" value="1"/>
</dbReference>
<evidence type="ECO:0000256" key="3">
    <source>
        <dbReference type="ARBA" id="ARBA00022475"/>
    </source>
</evidence>